<gene>
    <name evidence="6" type="ORF">J2T23_002003</name>
</gene>
<dbReference type="InterPro" id="IPR038404">
    <property type="entry name" value="TRAP_DctP_sf"/>
</dbReference>
<name>A0AAJ1WFR4_9MICC</name>
<feature type="region of interest" description="Disordered" evidence="4">
    <location>
        <begin position="24"/>
        <end position="44"/>
    </location>
</feature>
<evidence type="ECO:0000256" key="1">
    <source>
        <dbReference type="ARBA" id="ARBA00009023"/>
    </source>
</evidence>
<dbReference type="Gene3D" id="3.40.190.170">
    <property type="entry name" value="Bacterial extracellular solute-binding protein, family 7"/>
    <property type="match status" value="1"/>
</dbReference>
<dbReference type="EMBL" id="JAUSTB010000005">
    <property type="protein sequence ID" value="MDQ0146110.1"/>
    <property type="molecule type" value="Genomic_DNA"/>
</dbReference>
<dbReference type="InterPro" id="IPR018389">
    <property type="entry name" value="DctP_fam"/>
</dbReference>
<evidence type="ECO:0000256" key="3">
    <source>
        <dbReference type="ARBA" id="ARBA00022729"/>
    </source>
</evidence>
<evidence type="ECO:0000313" key="7">
    <source>
        <dbReference type="Proteomes" id="UP001239267"/>
    </source>
</evidence>
<dbReference type="Proteomes" id="UP001239267">
    <property type="component" value="Unassembled WGS sequence"/>
</dbReference>
<sequence>MKSAQPWAALVVIGILLGATSCTYEDSTEDPPTRAGTTTAPSPKVLRIGTQDDAVGPTRGQIEEFARQVQARSHRTLVVDPVYRAGGDSGKGWDQVVARRVMGGDLEMAVVPARTWDTEGVLDFRALSAPFLVTSSAVIKEVVKPEHARGMLASLESAGVTGLALFPDGPRMLFSFTTPILTLADVKGMVVRAPLSDTTFAVLAALGAIPVDLADQEFGDGVARGTVGGAESSMAYAQDLPTARNATGRAIATGNLVVHSKISTLVINNKARAALTGDEQRILQEAADATREWASALFAPLSAEARKYCEGGGKVVVATEQELAAFRAASAPVYGVLEQDADTRELIGRVQDLAARTPADPAVKPCDYDTY</sequence>
<feature type="chain" id="PRO_5042541064" evidence="5">
    <location>
        <begin position="25"/>
        <end position="371"/>
    </location>
</feature>
<dbReference type="NCBIfam" id="NF037995">
    <property type="entry name" value="TRAP_S1"/>
    <property type="match status" value="1"/>
</dbReference>
<comment type="similarity">
    <text evidence="1">Belongs to the bacterial solute-binding protein 7 family.</text>
</comment>
<evidence type="ECO:0000256" key="5">
    <source>
        <dbReference type="SAM" id="SignalP"/>
    </source>
</evidence>
<dbReference type="AlphaFoldDB" id="A0AAJ1WFR4"/>
<dbReference type="RefSeq" id="WP_307359530.1">
    <property type="nucleotide sequence ID" value="NZ_JAUSTB010000005.1"/>
</dbReference>
<dbReference type="GO" id="GO:0055085">
    <property type="term" value="P:transmembrane transport"/>
    <property type="evidence" value="ECO:0007669"/>
    <property type="project" value="InterPro"/>
</dbReference>
<protein>
    <submittedName>
        <fullName evidence="6">TRAP-type C4-dicarboxylate transport system substrate-binding protein</fullName>
    </submittedName>
</protein>
<evidence type="ECO:0000256" key="2">
    <source>
        <dbReference type="ARBA" id="ARBA00022448"/>
    </source>
</evidence>
<keyword evidence="2" id="KW-0813">Transport</keyword>
<dbReference type="PANTHER" id="PTHR33376:SF7">
    <property type="entry name" value="C4-DICARBOXYLATE-BINDING PROTEIN DCTB"/>
    <property type="match status" value="1"/>
</dbReference>
<feature type="signal peptide" evidence="5">
    <location>
        <begin position="1"/>
        <end position="24"/>
    </location>
</feature>
<comment type="caution">
    <text evidence="6">The sequence shown here is derived from an EMBL/GenBank/DDBJ whole genome shotgun (WGS) entry which is preliminary data.</text>
</comment>
<keyword evidence="3 5" id="KW-0732">Signal</keyword>
<dbReference type="PROSITE" id="PS51257">
    <property type="entry name" value="PROKAR_LIPOPROTEIN"/>
    <property type="match status" value="1"/>
</dbReference>
<accession>A0AAJ1WFR4</accession>
<reference evidence="6 7" key="1">
    <citation type="submission" date="2023-07" db="EMBL/GenBank/DDBJ databases">
        <title>Sorghum-associated microbial communities from plants grown in Nebraska, USA.</title>
        <authorList>
            <person name="Schachtman D."/>
        </authorList>
    </citation>
    <scope>NUCLEOTIDE SEQUENCE [LARGE SCALE GENOMIC DNA]</scope>
    <source>
        <strain evidence="6 7">DS1001</strain>
    </source>
</reference>
<organism evidence="6 7">
    <name type="scientific">Pseudarthrobacter niigatensis</name>
    <dbReference type="NCBI Taxonomy" id="369935"/>
    <lineage>
        <taxon>Bacteria</taxon>
        <taxon>Bacillati</taxon>
        <taxon>Actinomycetota</taxon>
        <taxon>Actinomycetes</taxon>
        <taxon>Micrococcales</taxon>
        <taxon>Micrococcaceae</taxon>
        <taxon>Pseudarthrobacter</taxon>
    </lineage>
</organism>
<evidence type="ECO:0000313" key="6">
    <source>
        <dbReference type="EMBL" id="MDQ0146110.1"/>
    </source>
</evidence>
<dbReference type="Pfam" id="PF03480">
    <property type="entry name" value="DctP"/>
    <property type="match status" value="1"/>
</dbReference>
<keyword evidence="7" id="KW-1185">Reference proteome</keyword>
<proteinExistence type="inferred from homology"/>
<evidence type="ECO:0000256" key="4">
    <source>
        <dbReference type="SAM" id="MobiDB-lite"/>
    </source>
</evidence>
<dbReference type="PANTHER" id="PTHR33376">
    <property type="match status" value="1"/>
</dbReference>